<evidence type="ECO:0000313" key="1">
    <source>
        <dbReference type="EMBL" id="EYC23466.1"/>
    </source>
</evidence>
<keyword evidence="2" id="KW-1185">Reference proteome</keyword>
<organism evidence="1 2">
    <name type="scientific">Ancylostoma ceylanicum</name>
    <dbReference type="NCBI Taxonomy" id="53326"/>
    <lineage>
        <taxon>Eukaryota</taxon>
        <taxon>Metazoa</taxon>
        <taxon>Ecdysozoa</taxon>
        <taxon>Nematoda</taxon>
        <taxon>Chromadorea</taxon>
        <taxon>Rhabditida</taxon>
        <taxon>Rhabditina</taxon>
        <taxon>Rhabditomorpha</taxon>
        <taxon>Strongyloidea</taxon>
        <taxon>Ancylostomatidae</taxon>
        <taxon>Ancylostomatinae</taxon>
        <taxon>Ancylostoma</taxon>
    </lineage>
</organism>
<name>A0A016V871_9BILA</name>
<gene>
    <name evidence="1" type="primary">Acey_s0015.g2662</name>
    <name evidence="1" type="ORF">Y032_0015g2662</name>
</gene>
<dbReference type="AlphaFoldDB" id="A0A016V871"/>
<dbReference type="EMBL" id="JARK01001351">
    <property type="protein sequence ID" value="EYC23466.1"/>
    <property type="molecule type" value="Genomic_DNA"/>
</dbReference>
<accession>A0A016V871</accession>
<sequence>MLMRSIIYRCHKRRQREKPCHIGTEPLVNMLLQVLTIFLVLNAFTQDAVIASVSNQHLIPEKSTYTVPVLR</sequence>
<dbReference type="Proteomes" id="UP000024635">
    <property type="component" value="Unassembled WGS sequence"/>
</dbReference>
<comment type="caution">
    <text evidence="1">The sequence shown here is derived from an EMBL/GenBank/DDBJ whole genome shotgun (WGS) entry which is preliminary data.</text>
</comment>
<evidence type="ECO:0000313" key="2">
    <source>
        <dbReference type="Proteomes" id="UP000024635"/>
    </source>
</evidence>
<proteinExistence type="predicted"/>
<protein>
    <submittedName>
        <fullName evidence="1">Uncharacterized protein</fullName>
    </submittedName>
</protein>
<reference evidence="2" key="1">
    <citation type="journal article" date="2015" name="Nat. Genet.">
        <title>The genome and transcriptome of the zoonotic hookworm Ancylostoma ceylanicum identify infection-specific gene families.</title>
        <authorList>
            <person name="Schwarz E.M."/>
            <person name="Hu Y."/>
            <person name="Antoshechkin I."/>
            <person name="Miller M.M."/>
            <person name="Sternberg P.W."/>
            <person name="Aroian R.V."/>
        </authorList>
    </citation>
    <scope>NUCLEOTIDE SEQUENCE</scope>
    <source>
        <strain evidence="2">HY135</strain>
    </source>
</reference>